<organism evidence="1 2">
    <name type="scientific">Aspergillus tubingensis (strain CBS 134.48)</name>
    <dbReference type="NCBI Taxonomy" id="767770"/>
    <lineage>
        <taxon>Eukaryota</taxon>
        <taxon>Fungi</taxon>
        <taxon>Dikarya</taxon>
        <taxon>Ascomycota</taxon>
        <taxon>Pezizomycotina</taxon>
        <taxon>Eurotiomycetes</taxon>
        <taxon>Eurotiomycetidae</taxon>
        <taxon>Eurotiales</taxon>
        <taxon>Aspergillaceae</taxon>
        <taxon>Aspergillus</taxon>
        <taxon>Aspergillus subgen. Circumdati</taxon>
    </lineage>
</organism>
<evidence type="ECO:0000313" key="1">
    <source>
        <dbReference type="EMBL" id="OJI85486.1"/>
    </source>
</evidence>
<reference evidence="2" key="1">
    <citation type="journal article" date="2017" name="Genome Biol.">
        <title>Comparative genomics reveals high biological diversity and specific adaptations in the industrially and medically important fungal genus Aspergillus.</title>
        <authorList>
            <person name="de Vries R.P."/>
            <person name="Riley R."/>
            <person name="Wiebenga A."/>
            <person name="Aguilar-Osorio G."/>
            <person name="Amillis S."/>
            <person name="Uchima C.A."/>
            <person name="Anderluh G."/>
            <person name="Asadollahi M."/>
            <person name="Askin M."/>
            <person name="Barry K."/>
            <person name="Battaglia E."/>
            <person name="Bayram O."/>
            <person name="Benocci T."/>
            <person name="Braus-Stromeyer S.A."/>
            <person name="Caldana C."/>
            <person name="Canovas D."/>
            <person name="Cerqueira G.C."/>
            <person name="Chen F."/>
            <person name="Chen W."/>
            <person name="Choi C."/>
            <person name="Clum A."/>
            <person name="Dos Santos R.A."/>
            <person name="Damasio A.R."/>
            <person name="Diallinas G."/>
            <person name="Emri T."/>
            <person name="Fekete E."/>
            <person name="Flipphi M."/>
            <person name="Freyberg S."/>
            <person name="Gallo A."/>
            <person name="Gournas C."/>
            <person name="Habgood R."/>
            <person name="Hainaut M."/>
            <person name="Harispe M.L."/>
            <person name="Henrissat B."/>
            <person name="Hilden K.S."/>
            <person name="Hope R."/>
            <person name="Hossain A."/>
            <person name="Karabika E."/>
            <person name="Karaffa L."/>
            <person name="Karanyi Z."/>
            <person name="Krasevec N."/>
            <person name="Kuo A."/>
            <person name="Kusch H."/>
            <person name="LaButti K."/>
            <person name="Lagendijk E.L."/>
            <person name="Lapidus A."/>
            <person name="Levasseur A."/>
            <person name="Lindquist E."/>
            <person name="Lipzen A."/>
            <person name="Logrieco A.F."/>
            <person name="MacCabe A."/>
            <person name="Maekelae M.R."/>
            <person name="Malavazi I."/>
            <person name="Melin P."/>
            <person name="Meyer V."/>
            <person name="Mielnichuk N."/>
            <person name="Miskei M."/>
            <person name="Molnar A.P."/>
            <person name="Mule G."/>
            <person name="Ngan C.Y."/>
            <person name="Orejas M."/>
            <person name="Orosz E."/>
            <person name="Ouedraogo J.P."/>
            <person name="Overkamp K.M."/>
            <person name="Park H.-S."/>
            <person name="Perrone G."/>
            <person name="Piumi F."/>
            <person name="Punt P.J."/>
            <person name="Ram A.F."/>
            <person name="Ramon A."/>
            <person name="Rauscher S."/>
            <person name="Record E."/>
            <person name="Riano-Pachon D.M."/>
            <person name="Robert V."/>
            <person name="Roehrig J."/>
            <person name="Ruller R."/>
            <person name="Salamov A."/>
            <person name="Salih N.S."/>
            <person name="Samson R.A."/>
            <person name="Sandor E."/>
            <person name="Sanguinetti M."/>
            <person name="Schuetze T."/>
            <person name="Sepcic K."/>
            <person name="Shelest E."/>
            <person name="Sherlock G."/>
            <person name="Sophianopoulou V."/>
            <person name="Squina F.M."/>
            <person name="Sun H."/>
            <person name="Susca A."/>
            <person name="Todd R.B."/>
            <person name="Tsang A."/>
            <person name="Unkles S.E."/>
            <person name="van de Wiele N."/>
            <person name="van Rossen-Uffink D."/>
            <person name="Oliveira J.V."/>
            <person name="Vesth T.C."/>
            <person name="Visser J."/>
            <person name="Yu J.-H."/>
            <person name="Zhou M."/>
            <person name="Andersen M.R."/>
            <person name="Archer D.B."/>
            <person name="Baker S.E."/>
            <person name="Benoit I."/>
            <person name="Brakhage A.A."/>
            <person name="Braus G.H."/>
            <person name="Fischer R."/>
            <person name="Frisvad J.C."/>
            <person name="Goldman G.H."/>
            <person name="Houbraken J."/>
            <person name="Oakley B."/>
            <person name="Pocsi I."/>
            <person name="Scazzocchio C."/>
            <person name="Seiboth B."/>
            <person name="vanKuyk P.A."/>
            <person name="Wortman J."/>
            <person name="Dyer P.S."/>
            <person name="Grigoriev I.V."/>
        </authorList>
    </citation>
    <scope>NUCLEOTIDE SEQUENCE [LARGE SCALE GENOMIC DNA]</scope>
    <source>
        <strain evidence="2">CBS 134.48</strain>
    </source>
</reference>
<dbReference type="VEuPathDB" id="FungiDB:ASPTUDRAFT_41768"/>
<accession>A0A1L9N849</accession>
<dbReference type="AlphaFoldDB" id="A0A1L9N849"/>
<proteinExistence type="predicted"/>
<keyword evidence="2" id="KW-1185">Reference proteome</keyword>
<protein>
    <submittedName>
        <fullName evidence="1">Uncharacterized protein</fullName>
    </submittedName>
</protein>
<sequence>MEGREEGGLCVSECVCVCVCGRREAVISFPIVDRPARGLTLPSGSILPFAFSSLQTSWYSVNRQRSGKGRKSEGMVPDERPCENLIQKFYLTPTIGFVPIPSI</sequence>
<dbReference type="EMBL" id="KV878198">
    <property type="protein sequence ID" value="OJI85486.1"/>
    <property type="molecule type" value="Genomic_DNA"/>
</dbReference>
<gene>
    <name evidence="1" type="ORF">ASPTUDRAFT_41768</name>
</gene>
<dbReference type="Proteomes" id="UP000184304">
    <property type="component" value="Unassembled WGS sequence"/>
</dbReference>
<name>A0A1L9N849_ASPTC</name>
<evidence type="ECO:0000313" key="2">
    <source>
        <dbReference type="Proteomes" id="UP000184304"/>
    </source>
</evidence>